<evidence type="ECO:0000256" key="6">
    <source>
        <dbReference type="ARBA" id="ARBA00023242"/>
    </source>
</evidence>
<dbReference type="EMBL" id="CCYA01000277">
    <property type="protein sequence ID" value="CEH19105.1"/>
    <property type="molecule type" value="Genomic_DNA"/>
</dbReference>
<dbReference type="InterPro" id="IPR015943">
    <property type="entry name" value="WD40/YVTN_repeat-like_dom_sf"/>
</dbReference>
<accession>A0A0P1BRU2</accession>
<feature type="region of interest" description="Disordered" evidence="9">
    <location>
        <begin position="499"/>
        <end position="539"/>
    </location>
</feature>
<sequence length="674" mass="73671">MDPGPSRRSLGGNGGAQGEGVGGGRERNRHGGRGGGEEEGGWGKHTAQAMQSQSNSIHRTTNLPKSLQQSMPLPEARAPKSLGRIQDKKLRAQLGKAHLDSKRAKEQAKLADEYIHAPQAGEEAGMIEVESSMERTARVTQREIRQSIALDAATKSFSLDLSANKGNSRNAPNASLGPYRADYTRNGRHLLLGGRKGHLAAFDWQTGQLLCEVQVKETVRDVKWLHNKSFFAAAQKKYVYIYDSSGAEVHRLRDHIEVTRMEFLPYHFLLATVGNAGWLKYQDTSTGGIVAQHRSGLGACHTMAQNPLSALIHLGHANGTVTMWTPNLSSPAIKMLAHRGPLSAISISTQNQSRDMATSGLDGSVKVWDVRMLGRGALREWQSRKPASDLKYSQRGLLGVAWGSHVSIYDPKAPFKAAVTPGPYLTNGFPSGPPISINFCPFEDVLGVAHSKGFDSLVIPGAGEPRYDSTEIDPYEGRNSRREREVHALLDKIQPEMITLDPETLGQIDHSTAGSAAPREESPPPLGGRQLARSSDGRPYARLSRLERLRLDGLADEGPDAVIRPVGDVDEAVSGDGGMIAGTRSVAVPSERLVRDREKKKARGKNSSLKRYLRKQKVNVIDPKALAARERLERSKQQQATIKEQKRREELGLPPIEQDHSALALFSKKKRRAG</sequence>
<keyword evidence="12" id="KW-1185">Reference proteome</keyword>
<feature type="compositionally biased region" description="Polar residues" evidence="9">
    <location>
        <begin position="48"/>
        <end position="59"/>
    </location>
</feature>
<evidence type="ECO:0000256" key="5">
    <source>
        <dbReference type="ARBA" id="ARBA00022737"/>
    </source>
</evidence>
<proteinExistence type="predicted"/>
<dbReference type="SMART" id="SM00320">
    <property type="entry name" value="WD40"/>
    <property type="match status" value="3"/>
</dbReference>
<dbReference type="InterPro" id="IPR036322">
    <property type="entry name" value="WD40_repeat_dom_sf"/>
</dbReference>
<organism evidence="11 12">
    <name type="scientific">Ceraceosorus bombacis</name>
    <dbReference type="NCBI Taxonomy" id="401625"/>
    <lineage>
        <taxon>Eukaryota</taxon>
        <taxon>Fungi</taxon>
        <taxon>Dikarya</taxon>
        <taxon>Basidiomycota</taxon>
        <taxon>Ustilaginomycotina</taxon>
        <taxon>Exobasidiomycetes</taxon>
        <taxon>Ceraceosorales</taxon>
        <taxon>Ceraceosoraceae</taxon>
        <taxon>Ceraceosorus</taxon>
    </lineage>
</organism>
<evidence type="ECO:0000256" key="9">
    <source>
        <dbReference type="SAM" id="MobiDB-lite"/>
    </source>
</evidence>
<dbReference type="GO" id="GO:0032040">
    <property type="term" value="C:small-subunit processome"/>
    <property type="evidence" value="ECO:0007669"/>
    <property type="project" value="TreeGrafter"/>
</dbReference>
<keyword evidence="3" id="KW-0698">rRNA processing</keyword>
<evidence type="ECO:0000313" key="11">
    <source>
        <dbReference type="EMBL" id="CEH19105.1"/>
    </source>
</evidence>
<comment type="function">
    <text evidence="1">Involved in nucleolar processing of pre-18S ribosomal RNA.</text>
</comment>
<protein>
    <recommendedName>
        <fullName evidence="7">U three protein 7</fullName>
    </recommendedName>
</protein>
<keyword evidence="4 8" id="KW-0853">WD repeat</keyword>
<dbReference type="Gene3D" id="2.130.10.10">
    <property type="entry name" value="YVTN repeat-like/Quinoprotein amine dehydrogenase"/>
    <property type="match status" value="1"/>
</dbReference>
<dbReference type="OrthoDB" id="10251154at2759"/>
<dbReference type="GO" id="GO:0000462">
    <property type="term" value="P:maturation of SSU-rRNA from tricistronic rRNA transcript (SSU-rRNA, 5.8S rRNA, LSU-rRNA)"/>
    <property type="evidence" value="ECO:0007669"/>
    <property type="project" value="TreeGrafter"/>
</dbReference>
<evidence type="ECO:0000256" key="2">
    <source>
        <dbReference type="ARBA" id="ARBA00004604"/>
    </source>
</evidence>
<dbReference type="AlphaFoldDB" id="A0A0P1BRU2"/>
<feature type="compositionally biased region" description="Gly residues" evidence="9">
    <location>
        <begin position="11"/>
        <end position="23"/>
    </location>
</feature>
<evidence type="ECO:0000259" key="10">
    <source>
        <dbReference type="SMART" id="SM01033"/>
    </source>
</evidence>
<dbReference type="InterPro" id="IPR019775">
    <property type="entry name" value="WD40_repeat_CS"/>
</dbReference>
<dbReference type="InterPro" id="IPR001680">
    <property type="entry name" value="WD40_rpt"/>
</dbReference>
<dbReference type="PROSITE" id="PS00678">
    <property type="entry name" value="WD_REPEATS_1"/>
    <property type="match status" value="1"/>
</dbReference>
<dbReference type="Pfam" id="PF08149">
    <property type="entry name" value="BING4CT"/>
    <property type="match status" value="1"/>
</dbReference>
<feature type="repeat" description="WD" evidence="8">
    <location>
        <begin position="335"/>
        <end position="371"/>
    </location>
</feature>
<evidence type="ECO:0000256" key="1">
    <source>
        <dbReference type="ARBA" id="ARBA00004099"/>
    </source>
</evidence>
<feature type="region of interest" description="Disordered" evidence="9">
    <location>
        <begin position="630"/>
        <end position="674"/>
    </location>
</feature>
<feature type="domain" description="BING4 C-terminal" evidence="10">
    <location>
        <begin position="423"/>
        <end position="502"/>
    </location>
</feature>
<dbReference type="SMART" id="SM01033">
    <property type="entry name" value="BING4CT"/>
    <property type="match status" value="1"/>
</dbReference>
<comment type="subcellular location">
    <subcellularLocation>
        <location evidence="2">Nucleus</location>
        <location evidence="2">Nucleolus</location>
    </subcellularLocation>
</comment>
<feature type="compositionally biased region" description="Basic and acidic residues" evidence="9">
    <location>
        <begin position="465"/>
        <end position="483"/>
    </location>
</feature>
<evidence type="ECO:0000313" key="12">
    <source>
        <dbReference type="Proteomes" id="UP000054845"/>
    </source>
</evidence>
<evidence type="ECO:0000256" key="3">
    <source>
        <dbReference type="ARBA" id="ARBA00022552"/>
    </source>
</evidence>
<dbReference type="InterPro" id="IPR040315">
    <property type="entry name" value="WDR46/Utp7"/>
</dbReference>
<dbReference type="InterPro" id="IPR012952">
    <property type="entry name" value="BING4_C_dom"/>
</dbReference>
<feature type="region of interest" description="Disordered" evidence="9">
    <location>
        <begin position="1"/>
        <end position="59"/>
    </location>
</feature>
<evidence type="ECO:0000256" key="4">
    <source>
        <dbReference type="ARBA" id="ARBA00022574"/>
    </source>
</evidence>
<dbReference type="PANTHER" id="PTHR14085">
    <property type="entry name" value="WD-REPEAT PROTEIN BING4"/>
    <property type="match status" value="1"/>
</dbReference>
<keyword evidence="5" id="KW-0677">Repeat</keyword>
<dbReference type="PROSITE" id="PS50082">
    <property type="entry name" value="WD_REPEATS_2"/>
    <property type="match status" value="1"/>
</dbReference>
<dbReference type="STRING" id="401625.A0A0P1BRU2"/>
<dbReference type="PROSITE" id="PS50294">
    <property type="entry name" value="WD_REPEATS_REGION"/>
    <property type="match status" value="1"/>
</dbReference>
<dbReference type="SUPFAM" id="SSF50978">
    <property type="entry name" value="WD40 repeat-like"/>
    <property type="match status" value="1"/>
</dbReference>
<keyword evidence="6" id="KW-0539">Nucleus</keyword>
<reference evidence="11 12" key="1">
    <citation type="submission" date="2014-09" db="EMBL/GenBank/DDBJ databases">
        <authorList>
            <person name="Magalhaes I.L.F."/>
            <person name="Oliveira U."/>
            <person name="Santos F.R."/>
            <person name="Vidigal T.H.D.A."/>
            <person name="Brescovit A.D."/>
            <person name="Santos A.J."/>
        </authorList>
    </citation>
    <scope>NUCLEOTIDE SEQUENCE [LARGE SCALE GENOMIC DNA]</scope>
</reference>
<feature type="region of interest" description="Disordered" evidence="9">
    <location>
        <begin position="463"/>
        <end position="483"/>
    </location>
</feature>
<evidence type="ECO:0000256" key="7">
    <source>
        <dbReference type="ARBA" id="ARBA00076453"/>
    </source>
</evidence>
<name>A0A0P1BRU2_9BASI</name>
<dbReference type="FunFam" id="2.130.10.10:FF:000378">
    <property type="entry name" value="U3 small nucleolar RNA-associated protein 7"/>
    <property type="match status" value="1"/>
</dbReference>
<dbReference type="GO" id="GO:0030686">
    <property type="term" value="C:90S preribosome"/>
    <property type="evidence" value="ECO:0007669"/>
    <property type="project" value="TreeGrafter"/>
</dbReference>
<dbReference type="Proteomes" id="UP000054845">
    <property type="component" value="Unassembled WGS sequence"/>
</dbReference>
<evidence type="ECO:0000256" key="8">
    <source>
        <dbReference type="PROSITE-ProRule" id="PRU00221"/>
    </source>
</evidence>
<dbReference type="PANTHER" id="PTHR14085:SF3">
    <property type="entry name" value="WD REPEAT-CONTAINING PROTEIN 46"/>
    <property type="match status" value="1"/>
</dbReference>